<dbReference type="AlphaFoldDB" id="A0A1G4BGC3"/>
<dbReference type="InterPro" id="IPR005720">
    <property type="entry name" value="Dihydroorotate_DH_cat"/>
</dbReference>
<dbReference type="Gene3D" id="3.20.20.70">
    <property type="entry name" value="Aldolase class I"/>
    <property type="match status" value="2"/>
</dbReference>
<evidence type="ECO:0000256" key="3">
    <source>
        <dbReference type="ARBA" id="ARBA00004725"/>
    </source>
</evidence>
<reference evidence="13 14" key="1">
    <citation type="submission" date="2016-09" db="EMBL/GenBank/DDBJ databases">
        <authorList>
            <person name="Capua I."/>
            <person name="De Benedictis P."/>
            <person name="Joannis T."/>
            <person name="Lombin L.H."/>
            <person name="Cattoli G."/>
        </authorList>
    </citation>
    <scope>NUCLEOTIDE SEQUENCE [LARGE SCALE GENOMIC DNA]</scope>
    <source>
        <strain evidence="13 14">IMI 309357</strain>
    </source>
</reference>
<dbReference type="GO" id="GO:0005743">
    <property type="term" value="C:mitochondrial inner membrane"/>
    <property type="evidence" value="ECO:0007669"/>
    <property type="project" value="TreeGrafter"/>
</dbReference>
<accession>A0A1G4BGC3</accession>
<keyword evidence="10" id="KW-0472">Membrane</keyword>
<protein>
    <submittedName>
        <fullName evidence="13">Dihydroorotate dehydrogenase</fullName>
    </submittedName>
</protein>
<evidence type="ECO:0000313" key="13">
    <source>
        <dbReference type="EMBL" id="OHF00434.1"/>
    </source>
</evidence>
<evidence type="ECO:0000256" key="11">
    <source>
        <dbReference type="SAM" id="MobiDB-lite"/>
    </source>
</evidence>
<evidence type="ECO:0000256" key="7">
    <source>
        <dbReference type="ARBA" id="ARBA00022692"/>
    </source>
</evidence>
<dbReference type="GeneID" id="34557342"/>
<dbReference type="FunFam" id="3.20.20.70:FF:000242">
    <property type="entry name" value="Dihydroorotate reductase PyrE"/>
    <property type="match status" value="1"/>
</dbReference>
<proteinExistence type="inferred from homology"/>
<sequence>MRARTPAEGPPSASAMPLPHFPVLQGSRRAVQGGRAIMATTTTLFRVFLRRQTPGAQGLRNRLAQHQQRRANSDAPTPKRAEDPIPVPNTITTIPLWQRLGPLTRAAEGYARAQRKRPLMTQFVSSLVIYFCADLSAQNMSGNDYDPERTMRSLIIGAISSIPSYKWFIFLSQNFNYASRLLSLGTKVVVNQVCFTPIFNSYFFGMQAFLAGDNLEQIVERIRRTVPVSIVNSCKLWPAVTAFSFSFIPMEYRSVFSGVIAVGWQTYLSFLNRQAEVIEEAEEVEERTHAVQAIAAHERATPNVRHHNPQILPNAEPLSVGQDRYLSSAMASICMRSCRVQSVLRSARNPTAVRPRLPSNIPRRHASTATGSSTNSQAGSGLKTGLYSVALAGSLYISYLYVTDTRASIHRLSPMVMRFVWSDAEDAHHAGTGMMKTLYDLGLHIRERDRTLAEHPALATEVYGMKLANPIGISAGLDKHADIPDALFALGAGIVEVGGCTPRPQDGNPRPRVFRVPSLDGMINRYGLNSRGADSMAITLRERVRKFARKVGATEQEVLDGEAGVPAGSLLPGRLLAVQIAKNKETDQKDVNAVAQDYVYCVQRLARYADILVVNVSSPNTPGLRDLQATEPLTRLLSAVVQEAGKVDRRVHPKVMVKVSPDEEEDTQIEGIVQAVCSSGVDGIIVGNTTNRRTGIVPQGVKLSAKEQKALQETGGYSGPAMYNRTLDLVGRYRKKLDAQTLQTGSAEEAAAIPDIDGTFSGKLHDLIEGKDTPRKVIFATGGITNGEQALKILNAGASVAMVYTGLTYGGPGTITRIKGEIKDQA</sequence>
<dbReference type="Pfam" id="PF04117">
    <property type="entry name" value="Mpv17_PMP22"/>
    <property type="match status" value="1"/>
</dbReference>
<dbReference type="RefSeq" id="XP_022477577.1">
    <property type="nucleotide sequence ID" value="XM_022615832.1"/>
</dbReference>
<organism evidence="13 14">
    <name type="scientific">Colletotrichum orchidophilum</name>
    <dbReference type="NCBI Taxonomy" id="1209926"/>
    <lineage>
        <taxon>Eukaryota</taxon>
        <taxon>Fungi</taxon>
        <taxon>Dikarya</taxon>
        <taxon>Ascomycota</taxon>
        <taxon>Pezizomycotina</taxon>
        <taxon>Sordariomycetes</taxon>
        <taxon>Hypocreomycetidae</taxon>
        <taxon>Glomerellales</taxon>
        <taxon>Glomerellaceae</taxon>
        <taxon>Colletotrichum</taxon>
    </lineage>
</organism>
<dbReference type="OrthoDB" id="14784at2759"/>
<dbReference type="Proteomes" id="UP000176998">
    <property type="component" value="Unassembled WGS sequence"/>
</dbReference>
<feature type="region of interest" description="Disordered" evidence="11">
    <location>
        <begin position="349"/>
        <end position="378"/>
    </location>
</feature>
<comment type="pathway">
    <text evidence="3">Pyrimidine metabolism; UMP biosynthesis via de novo pathway.</text>
</comment>
<dbReference type="PANTHER" id="PTHR48109">
    <property type="entry name" value="DIHYDROOROTATE DEHYDROGENASE (QUINONE), MITOCHONDRIAL-RELATED"/>
    <property type="match status" value="1"/>
</dbReference>
<dbReference type="InterPro" id="IPR013785">
    <property type="entry name" value="Aldolase_TIM"/>
</dbReference>
<dbReference type="SUPFAM" id="SSF51395">
    <property type="entry name" value="FMN-linked oxidoreductases"/>
    <property type="match status" value="1"/>
</dbReference>
<dbReference type="GO" id="GO:0006207">
    <property type="term" value="P:'de novo' pyrimidine nucleobase biosynthetic process"/>
    <property type="evidence" value="ECO:0007669"/>
    <property type="project" value="InterPro"/>
</dbReference>
<dbReference type="GO" id="GO:0009220">
    <property type="term" value="P:pyrimidine ribonucleotide biosynthetic process"/>
    <property type="evidence" value="ECO:0007669"/>
    <property type="project" value="TreeGrafter"/>
</dbReference>
<keyword evidence="7" id="KW-0812">Transmembrane</keyword>
<feature type="region of interest" description="Disordered" evidence="11">
    <location>
        <begin position="56"/>
        <end position="88"/>
    </location>
</feature>
<dbReference type="InterPro" id="IPR007248">
    <property type="entry name" value="Mpv17_PMP22"/>
</dbReference>
<dbReference type="InterPro" id="IPR005719">
    <property type="entry name" value="Dihydroorotate_DH_2"/>
</dbReference>
<keyword evidence="14" id="KW-1185">Reference proteome</keyword>
<evidence type="ECO:0000256" key="6">
    <source>
        <dbReference type="ARBA" id="ARBA00022643"/>
    </source>
</evidence>
<evidence type="ECO:0000256" key="5">
    <source>
        <dbReference type="ARBA" id="ARBA00022630"/>
    </source>
</evidence>
<evidence type="ECO:0000256" key="2">
    <source>
        <dbReference type="ARBA" id="ARBA00004141"/>
    </source>
</evidence>
<evidence type="ECO:0000256" key="4">
    <source>
        <dbReference type="ARBA" id="ARBA00006824"/>
    </source>
</evidence>
<dbReference type="GO" id="GO:0004152">
    <property type="term" value="F:dihydroorotate dehydrogenase activity"/>
    <property type="evidence" value="ECO:0007669"/>
    <property type="project" value="InterPro"/>
</dbReference>
<feature type="domain" description="Dihydroorotate dehydrogenase catalytic" evidence="12">
    <location>
        <begin position="777"/>
        <end position="824"/>
    </location>
</feature>
<keyword evidence="5" id="KW-0285">Flavoprotein</keyword>
<keyword evidence="6" id="KW-0288">FMN</keyword>
<dbReference type="PANTHER" id="PTHR48109:SF4">
    <property type="entry name" value="DIHYDROOROTATE DEHYDROGENASE (QUINONE), MITOCHONDRIAL"/>
    <property type="match status" value="1"/>
</dbReference>
<comment type="cofactor">
    <cofactor evidence="1">
        <name>FMN</name>
        <dbReference type="ChEBI" id="CHEBI:58210"/>
    </cofactor>
</comment>
<feature type="region of interest" description="Disordered" evidence="11">
    <location>
        <begin position="1"/>
        <end position="20"/>
    </location>
</feature>
<keyword evidence="8" id="KW-1133">Transmembrane helix</keyword>
<dbReference type="InterPro" id="IPR050074">
    <property type="entry name" value="DHO_dehydrogenase"/>
</dbReference>
<dbReference type="NCBIfam" id="TIGR01036">
    <property type="entry name" value="pyrD_sub2"/>
    <property type="match status" value="1"/>
</dbReference>
<feature type="compositionally biased region" description="Polar residues" evidence="11">
    <location>
        <begin position="367"/>
        <end position="378"/>
    </location>
</feature>
<evidence type="ECO:0000256" key="10">
    <source>
        <dbReference type="ARBA" id="ARBA00023136"/>
    </source>
</evidence>
<comment type="similarity">
    <text evidence="4">Belongs to the peroxisomal membrane protein PXMP2/4 family.</text>
</comment>
<evidence type="ECO:0000313" key="14">
    <source>
        <dbReference type="Proteomes" id="UP000176998"/>
    </source>
</evidence>
<evidence type="ECO:0000256" key="9">
    <source>
        <dbReference type="ARBA" id="ARBA00023002"/>
    </source>
</evidence>
<dbReference type="CDD" id="cd04738">
    <property type="entry name" value="DHOD_2_like"/>
    <property type="match status" value="1"/>
</dbReference>
<name>A0A1G4BGC3_9PEZI</name>
<feature type="domain" description="Dihydroorotate dehydrogenase catalytic" evidence="12">
    <location>
        <begin position="458"/>
        <end position="738"/>
    </location>
</feature>
<evidence type="ECO:0000256" key="8">
    <source>
        <dbReference type="ARBA" id="ARBA00022989"/>
    </source>
</evidence>
<evidence type="ECO:0000256" key="1">
    <source>
        <dbReference type="ARBA" id="ARBA00001917"/>
    </source>
</evidence>
<dbReference type="Pfam" id="PF01180">
    <property type="entry name" value="DHO_dh"/>
    <property type="match status" value="2"/>
</dbReference>
<dbReference type="STRING" id="1209926.A0A1G4BGC3"/>
<comment type="caution">
    <text evidence="13">The sequence shown here is derived from an EMBL/GenBank/DDBJ whole genome shotgun (WGS) entry which is preliminary data.</text>
</comment>
<comment type="subcellular location">
    <subcellularLocation>
        <location evidence="2">Membrane</location>
        <topology evidence="2">Multi-pass membrane protein</topology>
    </subcellularLocation>
</comment>
<dbReference type="EMBL" id="MJBS01000027">
    <property type="protein sequence ID" value="OHF00434.1"/>
    <property type="molecule type" value="Genomic_DNA"/>
</dbReference>
<evidence type="ECO:0000259" key="12">
    <source>
        <dbReference type="Pfam" id="PF01180"/>
    </source>
</evidence>
<gene>
    <name evidence="13" type="ORF">CORC01_04184</name>
</gene>
<keyword evidence="9" id="KW-0560">Oxidoreductase</keyword>